<dbReference type="Gramene" id="TraesJAG2A03G00690250.1">
    <property type="protein sequence ID" value="TraesJAG2A03G00690250.1"/>
    <property type="gene ID" value="TraesJAG2A03G00690250"/>
</dbReference>
<dbReference type="RefSeq" id="XP_044456933.1">
    <property type="nucleotide sequence ID" value="XM_044600998.1"/>
</dbReference>
<protein>
    <submittedName>
        <fullName evidence="2">Uncharacterized protein</fullName>
    </submittedName>
</protein>
<dbReference type="OrthoDB" id="10293479at2759"/>
<accession>A0A3B6AX20</accession>
<keyword evidence="3" id="KW-1185">Reference proteome</keyword>
<dbReference type="Gramene" id="TraesNOR2A03G00699420.1">
    <property type="protein sequence ID" value="TraesNOR2A03G00699420.1"/>
    <property type="gene ID" value="TraesNOR2A03G00699420"/>
</dbReference>
<dbReference type="RefSeq" id="XP_044456936.1">
    <property type="nucleotide sequence ID" value="XM_044601001.1"/>
</dbReference>
<reference evidence="2" key="2">
    <citation type="submission" date="2018-10" db="UniProtKB">
        <authorList>
            <consortium name="EnsemblPlants"/>
        </authorList>
    </citation>
    <scope>IDENTIFICATION</scope>
</reference>
<reference evidence="2" key="1">
    <citation type="submission" date="2018-08" db="EMBL/GenBank/DDBJ databases">
        <authorList>
            <person name="Rossello M."/>
        </authorList>
    </citation>
    <scope>NUCLEOTIDE SEQUENCE [LARGE SCALE GENOMIC DNA]</scope>
    <source>
        <strain evidence="2">cv. Chinese Spring</strain>
    </source>
</reference>
<dbReference type="InterPro" id="IPR036915">
    <property type="entry name" value="Cyclin-like_sf"/>
</dbReference>
<feature type="compositionally biased region" description="Basic and acidic residues" evidence="1">
    <location>
        <begin position="76"/>
        <end position="94"/>
    </location>
</feature>
<dbReference type="Gramene" id="TraesCS2A02G253300.1">
    <property type="protein sequence ID" value="TraesCS2A02G253300.1"/>
    <property type="gene ID" value="TraesCS2A02G253300"/>
</dbReference>
<sequence length="194" mass="21467">MDGGSHTHARTRDRAAEAAPDGEAGRRRSHAPEAGQRRRRLHAPDREAGWGRREAARVRRGGQKATAQGGGTHRTGRLEGDGARRSHAPDDDGGGRFGLSAGLDQTVNSHVETMMLTDAPLLYTPGQVNQLHLPGMKEMRHANRKLKHCLDPSSHDEHKKYPLFCSIDKNQFYYGVIIITRRKPPSLIISMLLC</sequence>
<name>A0A3B6AX20_WHEAT</name>
<dbReference type="Proteomes" id="UP000019116">
    <property type="component" value="Chromosome 2A"/>
</dbReference>
<feature type="region of interest" description="Disordered" evidence="1">
    <location>
        <begin position="1"/>
        <end position="99"/>
    </location>
</feature>
<dbReference type="SUPFAM" id="SSF47954">
    <property type="entry name" value="Cyclin-like"/>
    <property type="match status" value="1"/>
</dbReference>
<dbReference type="Gramene" id="TraesCS2A03G0610700.1">
    <property type="protein sequence ID" value="TraesCS2A03G0610700.1.CDS"/>
    <property type="gene ID" value="TraesCS2A03G0610700"/>
</dbReference>
<feature type="compositionally biased region" description="Basic and acidic residues" evidence="1">
    <location>
        <begin position="42"/>
        <end position="57"/>
    </location>
</feature>
<evidence type="ECO:0000313" key="2">
    <source>
        <dbReference type="EnsemblPlants" id="TraesCS2A02G253300.1"/>
    </source>
</evidence>
<dbReference type="Gramene" id="TraesWEE_scaffold_047023_01G000100.1">
    <property type="protein sequence ID" value="TraesWEE_scaffold_047023_01G000100.1"/>
    <property type="gene ID" value="TraesWEE_scaffold_047023_01G000100"/>
</dbReference>
<dbReference type="AlphaFoldDB" id="A0A3B6AX20"/>
<dbReference type="Gramene" id="TraesJAG2A03G00690250.2">
    <property type="protein sequence ID" value="TraesJAG2A03G00690250.2"/>
    <property type="gene ID" value="TraesJAG2A03G00690250"/>
</dbReference>
<dbReference type="RefSeq" id="XP_044456938.1">
    <property type="nucleotide sequence ID" value="XM_044601003.1"/>
</dbReference>
<gene>
    <name evidence="2" type="primary">LOC123188763</name>
</gene>
<dbReference type="RefSeq" id="XP_044456939.1">
    <property type="nucleotide sequence ID" value="XM_044601004.1"/>
</dbReference>
<dbReference type="STRING" id="4565.A0A3B6AX20"/>
<organism evidence="2">
    <name type="scientific">Triticum aestivum</name>
    <name type="common">Wheat</name>
    <dbReference type="NCBI Taxonomy" id="4565"/>
    <lineage>
        <taxon>Eukaryota</taxon>
        <taxon>Viridiplantae</taxon>
        <taxon>Streptophyta</taxon>
        <taxon>Embryophyta</taxon>
        <taxon>Tracheophyta</taxon>
        <taxon>Spermatophyta</taxon>
        <taxon>Magnoliopsida</taxon>
        <taxon>Liliopsida</taxon>
        <taxon>Poales</taxon>
        <taxon>Poaceae</taxon>
        <taxon>BOP clade</taxon>
        <taxon>Pooideae</taxon>
        <taxon>Triticodae</taxon>
        <taxon>Triticeae</taxon>
        <taxon>Triticinae</taxon>
        <taxon>Triticum</taxon>
    </lineage>
</organism>
<evidence type="ECO:0000313" key="3">
    <source>
        <dbReference type="Proteomes" id="UP000019116"/>
    </source>
</evidence>
<evidence type="ECO:0000256" key="1">
    <source>
        <dbReference type="SAM" id="MobiDB-lite"/>
    </source>
</evidence>
<dbReference type="EnsemblPlants" id="TraesCS2A02G253300.1">
    <property type="protein sequence ID" value="TraesCS2A02G253300.1"/>
    <property type="gene ID" value="TraesCS2A02G253300"/>
</dbReference>
<dbReference type="RefSeq" id="XP_044456934.1">
    <property type="nucleotide sequence ID" value="XM_044600999.1"/>
</dbReference>
<dbReference type="RefSeq" id="XP_044456937.1">
    <property type="nucleotide sequence ID" value="XM_044601002.1"/>
</dbReference>
<proteinExistence type="predicted"/>
<dbReference type="GeneID" id="123188763"/>
<dbReference type="RefSeq" id="XP_044456935.1">
    <property type="nucleotide sequence ID" value="XM_044601000.1"/>
</dbReference>